<evidence type="ECO:0000313" key="6">
    <source>
        <dbReference type="EMBL" id="GGL01721.1"/>
    </source>
</evidence>
<dbReference type="AlphaFoldDB" id="A0A917RDA0"/>
<dbReference type="SUPFAM" id="SSF55874">
    <property type="entry name" value="ATPase domain of HSP90 chaperone/DNA topoisomerase II/histidine kinase"/>
    <property type="match status" value="1"/>
</dbReference>
<keyword evidence="4" id="KW-0812">Transmembrane</keyword>
<feature type="transmembrane region" description="Helical" evidence="4">
    <location>
        <begin position="86"/>
        <end position="109"/>
    </location>
</feature>
<dbReference type="InterPro" id="IPR036890">
    <property type="entry name" value="HATPase_C_sf"/>
</dbReference>
<name>A0A917RDA0_9ACTN</name>
<feature type="transmembrane region" description="Helical" evidence="4">
    <location>
        <begin position="148"/>
        <end position="166"/>
    </location>
</feature>
<reference evidence="6" key="2">
    <citation type="submission" date="2020-09" db="EMBL/GenBank/DDBJ databases">
        <authorList>
            <person name="Sun Q."/>
            <person name="Ohkuma M."/>
        </authorList>
    </citation>
    <scope>NUCLEOTIDE SEQUENCE</scope>
    <source>
        <strain evidence="6">JCM 13064</strain>
    </source>
</reference>
<dbReference type="InterPro" id="IPR050482">
    <property type="entry name" value="Sensor_HK_TwoCompSys"/>
</dbReference>
<keyword evidence="4" id="KW-0472">Membrane</keyword>
<dbReference type="GO" id="GO:0046983">
    <property type="term" value="F:protein dimerization activity"/>
    <property type="evidence" value="ECO:0007669"/>
    <property type="project" value="InterPro"/>
</dbReference>
<evidence type="ECO:0000256" key="3">
    <source>
        <dbReference type="ARBA" id="ARBA00023012"/>
    </source>
</evidence>
<evidence type="ECO:0000256" key="4">
    <source>
        <dbReference type="SAM" id="Phobius"/>
    </source>
</evidence>
<dbReference type="Pfam" id="PF07730">
    <property type="entry name" value="HisKA_3"/>
    <property type="match status" value="1"/>
</dbReference>
<dbReference type="EMBL" id="BMNT01000029">
    <property type="protein sequence ID" value="GGL01721.1"/>
    <property type="molecule type" value="Genomic_DNA"/>
</dbReference>
<dbReference type="GO" id="GO:0016020">
    <property type="term" value="C:membrane"/>
    <property type="evidence" value="ECO:0007669"/>
    <property type="project" value="InterPro"/>
</dbReference>
<dbReference type="PANTHER" id="PTHR24421">
    <property type="entry name" value="NITRATE/NITRITE SENSOR PROTEIN NARX-RELATED"/>
    <property type="match status" value="1"/>
</dbReference>
<evidence type="ECO:0000256" key="2">
    <source>
        <dbReference type="ARBA" id="ARBA00022777"/>
    </source>
</evidence>
<keyword evidence="2 6" id="KW-0418">Kinase</keyword>
<reference evidence="6" key="1">
    <citation type="journal article" date="2014" name="Int. J. Syst. Evol. Microbiol.">
        <title>Complete genome sequence of Corynebacterium casei LMG S-19264T (=DSM 44701T), isolated from a smear-ripened cheese.</title>
        <authorList>
            <consortium name="US DOE Joint Genome Institute (JGI-PGF)"/>
            <person name="Walter F."/>
            <person name="Albersmeier A."/>
            <person name="Kalinowski J."/>
            <person name="Ruckert C."/>
        </authorList>
    </citation>
    <scope>NUCLEOTIDE SEQUENCE</scope>
    <source>
        <strain evidence="6">JCM 13064</strain>
    </source>
</reference>
<sequence length="376" mass="39941">MSEPNVPCRERADRDFAAKGPDARGFVIWLVLLAWPLWEVLQGEARPLWLALPGLAAAGALYLWTIRLAFVDPRRAERGPLPALGALTLVLVLTLHGSWYMLFPMFAIAGGVAVKGLSRAATVLGAATVVACGLLLADGGQWGGLQSLGWGTFTAGLVPAIVLRLFEVIGQLRQTREELARTAVAEERLRFARDLHDLLGHTLSVMVVKAEAVRRVLPSDVAAAAEQAADIERVGREALREVRAAVTGYRGRGLTAELRAARTVLGDAGVALTTRMPAAELPPEADALLGWAVREGVTNLIRHSGARTCEIDLGVGDNGTVLEIRDDGRGGARYESAGQGLRGLRERVTATGGLLDVDDLPAGGFRLRVTIPGALA</sequence>
<proteinExistence type="predicted"/>
<dbReference type="InterPro" id="IPR011712">
    <property type="entry name" value="Sig_transdc_His_kin_sub3_dim/P"/>
</dbReference>
<keyword evidence="1" id="KW-0808">Transferase</keyword>
<keyword evidence="7" id="KW-1185">Reference proteome</keyword>
<accession>A0A917RDA0</accession>
<feature type="transmembrane region" description="Helical" evidence="4">
    <location>
        <begin position="116"/>
        <end position="136"/>
    </location>
</feature>
<feature type="transmembrane region" description="Helical" evidence="4">
    <location>
        <begin position="23"/>
        <end position="41"/>
    </location>
</feature>
<dbReference type="CDD" id="cd16917">
    <property type="entry name" value="HATPase_UhpB-NarQ-NarX-like"/>
    <property type="match status" value="1"/>
</dbReference>
<feature type="transmembrane region" description="Helical" evidence="4">
    <location>
        <begin position="48"/>
        <end position="66"/>
    </location>
</feature>
<feature type="domain" description="Signal transduction histidine kinase subgroup 3 dimerisation and phosphoacceptor" evidence="5">
    <location>
        <begin position="187"/>
        <end position="252"/>
    </location>
</feature>
<organism evidence="6 7">
    <name type="scientific">Sphaerisporangium melleum</name>
    <dbReference type="NCBI Taxonomy" id="321316"/>
    <lineage>
        <taxon>Bacteria</taxon>
        <taxon>Bacillati</taxon>
        <taxon>Actinomycetota</taxon>
        <taxon>Actinomycetes</taxon>
        <taxon>Streptosporangiales</taxon>
        <taxon>Streptosporangiaceae</taxon>
        <taxon>Sphaerisporangium</taxon>
    </lineage>
</organism>
<evidence type="ECO:0000256" key="1">
    <source>
        <dbReference type="ARBA" id="ARBA00022679"/>
    </source>
</evidence>
<comment type="caution">
    <text evidence="6">The sequence shown here is derived from an EMBL/GenBank/DDBJ whole genome shotgun (WGS) entry which is preliminary data.</text>
</comment>
<dbReference type="Gene3D" id="1.20.5.1930">
    <property type="match status" value="1"/>
</dbReference>
<dbReference type="Gene3D" id="3.30.565.10">
    <property type="entry name" value="Histidine kinase-like ATPase, C-terminal domain"/>
    <property type="match status" value="1"/>
</dbReference>
<protein>
    <submittedName>
        <fullName evidence="6">Two-component sensor histidine kinase</fullName>
    </submittedName>
</protein>
<evidence type="ECO:0000313" key="7">
    <source>
        <dbReference type="Proteomes" id="UP000645217"/>
    </source>
</evidence>
<evidence type="ECO:0000259" key="5">
    <source>
        <dbReference type="Pfam" id="PF07730"/>
    </source>
</evidence>
<dbReference type="Proteomes" id="UP000645217">
    <property type="component" value="Unassembled WGS sequence"/>
</dbReference>
<keyword evidence="3" id="KW-0902">Two-component regulatory system</keyword>
<dbReference type="PANTHER" id="PTHR24421:SF63">
    <property type="entry name" value="SENSOR HISTIDINE KINASE DESK"/>
    <property type="match status" value="1"/>
</dbReference>
<gene>
    <name evidence="6" type="ORF">GCM10007964_49720</name>
</gene>
<keyword evidence="4" id="KW-1133">Transmembrane helix</keyword>
<dbReference type="GO" id="GO:0000155">
    <property type="term" value="F:phosphorelay sensor kinase activity"/>
    <property type="evidence" value="ECO:0007669"/>
    <property type="project" value="InterPro"/>
</dbReference>
<dbReference type="RefSeq" id="WP_189165451.1">
    <property type="nucleotide sequence ID" value="NZ_BMNT01000029.1"/>
</dbReference>